<evidence type="ECO:0000313" key="2">
    <source>
        <dbReference type="EMBL" id="MBB5694022.1"/>
    </source>
</evidence>
<feature type="compositionally biased region" description="Pro residues" evidence="1">
    <location>
        <begin position="559"/>
        <end position="569"/>
    </location>
</feature>
<dbReference type="AlphaFoldDB" id="A0A840YHL9"/>
<feature type="region of interest" description="Disordered" evidence="1">
    <location>
        <begin position="464"/>
        <end position="572"/>
    </location>
</feature>
<feature type="compositionally biased region" description="Low complexity" evidence="1">
    <location>
        <begin position="527"/>
        <end position="558"/>
    </location>
</feature>
<reference evidence="2 3" key="1">
    <citation type="submission" date="2020-08" db="EMBL/GenBank/DDBJ databases">
        <title>Genomic Encyclopedia of Type Strains, Phase IV (KMG-IV): sequencing the most valuable type-strain genomes for metagenomic binning, comparative biology and taxonomic classification.</title>
        <authorList>
            <person name="Goeker M."/>
        </authorList>
    </citation>
    <scope>NUCLEOTIDE SEQUENCE [LARGE SCALE GENOMIC DNA]</scope>
    <source>
        <strain evidence="2 3">DSM 25622</strain>
    </source>
</reference>
<name>A0A840YHL9_9PROT</name>
<proteinExistence type="predicted"/>
<comment type="caution">
    <text evidence="2">The sequence shown here is derived from an EMBL/GenBank/DDBJ whole genome shotgun (WGS) entry which is preliminary data.</text>
</comment>
<organism evidence="2 3">
    <name type="scientific">Muricoccus pecuniae</name>
    <dbReference type="NCBI Taxonomy" id="693023"/>
    <lineage>
        <taxon>Bacteria</taxon>
        <taxon>Pseudomonadati</taxon>
        <taxon>Pseudomonadota</taxon>
        <taxon>Alphaproteobacteria</taxon>
        <taxon>Acetobacterales</taxon>
        <taxon>Roseomonadaceae</taxon>
        <taxon>Muricoccus</taxon>
    </lineage>
</organism>
<feature type="compositionally biased region" description="Low complexity" evidence="1">
    <location>
        <begin position="506"/>
        <end position="519"/>
    </location>
</feature>
<evidence type="ECO:0000256" key="1">
    <source>
        <dbReference type="SAM" id="MobiDB-lite"/>
    </source>
</evidence>
<evidence type="ECO:0000313" key="3">
    <source>
        <dbReference type="Proteomes" id="UP000580654"/>
    </source>
</evidence>
<accession>A0A840YHL9</accession>
<feature type="compositionally biased region" description="Low complexity" evidence="1">
    <location>
        <begin position="464"/>
        <end position="477"/>
    </location>
</feature>
<dbReference type="EMBL" id="JACIJD010000008">
    <property type="protein sequence ID" value="MBB5694022.1"/>
    <property type="molecule type" value="Genomic_DNA"/>
</dbReference>
<dbReference type="Proteomes" id="UP000580654">
    <property type="component" value="Unassembled WGS sequence"/>
</dbReference>
<dbReference type="Pfam" id="PF19717">
    <property type="entry name" value="DUF6212"/>
    <property type="match status" value="1"/>
</dbReference>
<dbReference type="InterPro" id="IPR046184">
    <property type="entry name" value="DUF6212"/>
</dbReference>
<keyword evidence="3" id="KW-1185">Reference proteome</keyword>
<dbReference type="RefSeq" id="WP_184517321.1">
    <property type="nucleotide sequence ID" value="NZ_JACIJD010000008.1"/>
</dbReference>
<gene>
    <name evidence="2" type="ORF">FHS87_002062</name>
</gene>
<sequence>MTLRADPAHLAALAGGRPAVLVAEGVMDPSPLAVPGLEVWSIAARGGALLLHPQGTRAPDPETAIPLATPPMGGLALIASDRARIAPVARWWVEAAGLPAPPFVPAATGQAALPGLLAILAAELAAAQARENEACRALVAARQEMEETREAMADTARLLAHRPPVAPRLILSGEAGAATLPHGRHALGTGLAGLAAIAVHLAGAAEGDGLLRFRLIGGESDRVLGAWSVPAAELAPGWLTLELPTPLGPFRETAVLEVLAEGEGLPPLSAELRWAGTEGEHPLAIRAWAGAPGSRYLAPAHWVPEEVGLGLPGADVPLALPAPAWAAARVIEGAVSSIALGDEPPRPLLRAPAGERALLLLPLIHAPGFDRLRIAFANGTGAGASVATWLRPADPAPAGAADLDGPAAGAAESGWRALPEEGLELTLPLSALLGGRAALAIALRAGEAEASVEVEGVALSAQRTGALPAPQRPAAAPEEARETLLGTPPQPAEVPVAAVPDEEAEAAAVKPPEASPLPEEGVEEAGEPAGPSEVPAAGPDEDVAAAPEAAPSPIVTSPAPAPATPPPSSPGLEEYRPIVLPLPVPVEMPAGPAPSAEQPAPLAALPRPVAPAVRTGPINPLPGRAPARFEAVRLHQHMPGDSYRHLDMTVASLASGPMRWAAVRVKLVSKDGEPRLEFRRATGWPQVFRDWLGRSSDKFGPFLRIALPELRDFLESITDERDAAMMQALFAVLPRAAEDACRQAGLSVADTAAWVERARELQETGIRAAA</sequence>
<protein>
    <submittedName>
        <fullName evidence="2">Uncharacterized protein</fullName>
    </submittedName>
</protein>